<keyword evidence="3" id="KW-0378">Hydrolase</keyword>
<evidence type="ECO:0000313" key="7">
    <source>
        <dbReference type="Proteomes" id="UP000651977"/>
    </source>
</evidence>
<dbReference type="InterPro" id="IPR029052">
    <property type="entry name" value="Metallo-depent_PP-like"/>
</dbReference>
<feature type="domain" description="5'-Nucleotidase C-terminal" evidence="5">
    <location>
        <begin position="385"/>
        <end position="532"/>
    </location>
</feature>
<dbReference type="Pfam" id="PF00149">
    <property type="entry name" value="Metallophos"/>
    <property type="match status" value="1"/>
</dbReference>
<proteinExistence type="inferred from homology"/>
<keyword evidence="7" id="KW-1185">Reference proteome</keyword>
<protein>
    <submittedName>
        <fullName evidence="6">Bifunctional metallophosphatase/5'-nucleotidase</fullName>
    </submittedName>
</protein>
<gene>
    <name evidence="6" type="ORF">GCM10007414_29690</name>
</gene>
<evidence type="ECO:0000256" key="1">
    <source>
        <dbReference type="ARBA" id="ARBA00006654"/>
    </source>
</evidence>
<comment type="similarity">
    <text evidence="1 3">Belongs to the 5'-nucleotidase family.</text>
</comment>
<dbReference type="PROSITE" id="PS00786">
    <property type="entry name" value="5_NUCLEOTIDASE_2"/>
    <property type="match status" value="1"/>
</dbReference>
<name>A0ABQ1I5J0_9ALTE</name>
<dbReference type="InterPro" id="IPR008334">
    <property type="entry name" value="5'-Nucleotdase_C"/>
</dbReference>
<dbReference type="InterPro" id="IPR006146">
    <property type="entry name" value="5'-Nucleotdase_CS"/>
</dbReference>
<dbReference type="EMBL" id="BMDY01000019">
    <property type="protein sequence ID" value="GGB14317.1"/>
    <property type="molecule type" value="Genomic_DNA"/>
</dbReference>
<dbReference type="InterPro" id="IPR036907">
    <property type="entry name" value="5'-Nucleotdase_C_sf"/>
</dbReference>
<dbReference type="Pfam" id="PF02872">
    <property type="entry name" value="5_nucleotid_C"/>
    <property type="match status" value="1"/>
</dbReference>
<evidence type="ECO:0000259" key="5">
    <source>
        <dbReference type="Pfam" id="PF02872"/>
    </source>
</evidence>
<dbReference type="InterPro" id="IPR006179">
    <property type="entry name" value="5_nucleotidase/apyrase"/>
</dbReference>
<dbReference type="SUPFAM" id="SSF55816">
    <property type="entry name" value="5'-nucleotidase (syn. UDP-sugar hydrolase), C-terminal domain"/>
    <property type="match status" value="1"/>
</dbReference>
<sequence length="560" mass="61739">MTYPLYLAHINDTHSHFDASLLHFHIQLDGEHYQIDAHCGGYARLASAIKQQRKQAQQQGCPSLLLHAGDSFQGSLYFSQYKGKANARLLELMAPDAMTIGNHEFDLGNAPISQFIDQVSFPVLAGNMDLSMEDQRKTLPLSNHNNLYPYQAEQQRASYLLKDLAEGVKLAIIGITHDQMHNIGCPDPDCQFIDAISCTQATVEHLHQQDIKHIIVLSHLGYQGDVALAKAVPGISVIVGGHSHTLSGEFRHLGLPESAMGQLWQQGCLILHAGKHAESIGLSRLEFTADGKVVKFEGGVQFLLGKQWHARQNDSLVSGKIKARIAEYLAQSEGLRYQAEDQQIQEIISQDYRPAIDAMRQQVICQVARPLAHTRLPTKLLPQGSEISPLVCQGFYQAAAATRPTDFALHNAGGVRVSLKAGPLTKADICGRLLPFEIAIVSYQLEGKYLAPLIEGAINNATNNGVQGTGDGSFPYFYKLRYHYEPDAKQGQRVTQIELHSDAGWQPLDPQRHYRGVSSAYTLAGKEGYHALLNSYEHQDLGMSMSDSFVLFAQQQASLG</sequence>
<comment type="caution">
    <text evidence="6">The sequence shown here is derived from an EMBL/GenBank/DDBJ whole genome shotgun (WGS) entry which is preliminary data.</text>
</comment>
<feature type="domain" description="Calcineurin-like phosphoesterase" evidence="4">
    <location>
        <begin position="7"/>
        <end position="245"/>
    </location>
</feature>
<dbReference type="Gene3D" id="3.90.780.10">
    <property type="entry name" value="5'-Nucleotidase, C-terminal domain"/>
    <property type="match status" value="1"/>
</dbReference>
<dbReference type="Gene3D" id="3.60.21.10">
    <property type="match status" value="1"/>
</dbReference>
<dbReference type="PRINTS" id="PR01607">
    <property type="entry name" value="APYRASEFAMLY"/>
</dbReference>
<evidence type="ECO:0000259" key="4">
    <source>
        <dbReference type="Pfam" id="PF00149"/>
    </source>
</evidence>
<evidence type="ECO:0000313" key="6">
    <source>
        <dbReference type="EMBL" id="GGB14317.1"/>
    </source>
</evidence>
<keyword evidence="3" id="KW-0547">Nucleotide-binding</keyword>
<dbReference type="PANTHER" id="PTHR11575">
    <property type="entry name" value="5'-NUCLEOTIDASE-RELATED"/>
    <property type="match status" value="1"/>
</dbReference>
<dbReference type="RefSeq" id="WP_188407510.1">
    <property type="nucleotide sequence ID" value="NZ_BMDY01000019.1"/>
</dbReference>
<evidence type="ECO:0000256" key="2">
    <source>
        <dbReference type="ARBA" id="ARBA00022729"/>
    </source>
</evidence>
<reference evidence="7" key="1">
    <citation type="journal article" date="2019" name="Int. J. Syst. Evol. Microbiol.">
        <title>The Global Catalogue of Microorganisms (GCM) 10K type strain sequencing project: providing services to taxonomists for standard genome sequencing and annotation.</title>
        <authorList>
            <consortium name="The Broad Institute Genomics Platform"/>
            <consortium name="The Broad Institute Genome Sequencing Center for Infectious Disease"/>
            <person name="Wu L."/>
            <person name="Ma J."/>
        </authorList>
    </citation>
    <scope>NUCLEOTIDE SEQUENCE [LARGE SCALE GENOMIC DNA]</scope>
    <source>
        <strain evidence="7">CGMCC 1.10131</strain>
    </source>
</reference>
<evidence type="ECO:0000256" key="3">
    <source>
        <dbReference type="RuleBase" id="RU362119"/>
    </source>
</evidence>
<organism evidence="6 7">
    <name type="scientific">Agarivorans gilvus</name>
    <dbReference type="NCBI Taxonomy" id="680279"/>
    <lineage>
        <taxon>Bacteria</taxon>
        <taxon>Pseudomonadati</taxon>
        <taxon>Pseudomonadota</taxon>
        <taxon>Gammaproteobacteria</taxon>
        <taxon>Alteromonadales</taxon>
        <taxon>Alteromonadaceae</taxon>
        <taxon>Agarivorans</taxon>
    </lineage>
</organism>
<dbReference type="SUPFAM" id="SSF56300">
    <property type="entry name" value="Metallo-dependent phosphatases"/>
    <property type="match status" value="1"/>
</dbReference>
<accession>A0ABQ1I5J0</accession>
<dbReference type="Proteomes" id="UP000651977">
    <property type="component" value="Unassembled WGS sequence"/>
</dbReference>
<keyword evidence="2" id="KW-0732">Signal</keyword>
<dbReference type="InterPro" id="IPR004843">
    <property type="entry name" value="Calcineurin-like_PHP"/>
</dbReference>
<dbReference type="PANTHER" id="PTHR11575:SF24">
    <property type="entry name" value="5'-NUCLEOTIDASE"/>
    <property type="match status" value="1"/>
</dbReference>